<sequence length="244" mass="27477">MGLYDTVPAYGLAQNNDMTDLELHGMSLNVRGSDFKTIVHAVAANENRYQFGRRSIYTDPMQAKSQNGVTQSNGKYRLEKGFLGAHSDIGGGYKDGDLSNASLMWMIKQAKEKGGIQFNDSLINQKEYDQINNPIVHDSVWSVPLLYTIGGQFRWANDNSKGFDKTSIFNNFEHLGLNWNDTKAFQNPNHKQFDEVEDITKLYLKSPDSWMFPIPNSKPLSTPLPLTKTVLNLPASNDQESDFT</sequence>
<dbReference type="EMBL" id="CP087831">
    <property type="protein sequence ID" value="UZA04828.1"/>
    <property type="molecule type" value="Genomic_DNA"/>
</dbReference>
<dbReference type="Proteomes" id="UP001163632">
    <property type="component" value="Plasmid unnamed1"/>
</dbReference>
<evidence type="ECO:0000259" key="1">
    <source>
        <dbReference type="Pfam" id="PF09994"/>
    </source>
</evidence>
<reference evidence="2" key="1">
    <citation type="journal article" date="2022" name="BMC Microbiol.">
        <title>Whole genome sequencing of Moraxella bovis strains from North America reveals two genotypes with different genetic determinants.</title>
        <authorList>
            <person name="Wynn E.L."/>
            <person name="Hille M.M."/>
            <person name="Loy J.D."/>
            <person name="Schuller G."/>
            <person name="Kuhn K.L."/>
            <person name="Dickey A.M."/>
            <person name="Bono J.L."/>
            <person name="Clawson M.L."/>
        </authorList>
    </citation>
    <scope>NUCLEOTIDE SEQUENCE</scope>
    <source>
        <strain evidence="2">SAM102599</strain>
    </source>
</reference>
<gene>
    <name evidence="2" type="ORF">LP092_15225</name>
</gene>
<dbReference type="PANTHER" id="PTHR33840">
    <property type="match status" value="1"/>
</dbReference>
<dbReference type="Pfam" id="PF09994">
    <property type="entry name" value="T6SS_Tle1-like_cat"/>
    <property type="match status" value="1"/>
</dbReference>
<geneLocation type="plasmid" evidence="2 3">
    <name>unnamed1</name>
</geneLocation>
<organism evidence="2 3">
    <name type="scientific">Moraxella bovis</name>
    <dbReference type="NCBI Taxonomy" id="476"/>
    <lineage>
        <taxon>Bacteria</taxon>
        <taxon>Pseudomonadati</taxon>
        <taxon>Pseudomonadota</taxon>
        <taxon>Gammaproteobacteria</taxon>
        <taxon>Moraxellales</taxon>
        <taxon>Moraxellaceae</taxon>
        <taxon>Moraxella</taxon>
    </lineage>
</organism>
<protein>
    <submittedName>
        <fullName evidence="2">DUF2235 domain-containing protein</fullName>
    </submittedName>
</protein>
<proteinExistence type="predicted"/>
<evidence type="ECO:0000313" key="3">
    <source>
        <dbReference type="Proteomes" id="UP001163632"/>
    </source>
</evidence>
<keyword evidence="3" id="KW-1185">Reference proteome</keyword>
<evidence type="ECO:0000313" key="2">
    <source>
        <dbReference type="EMBL" id="UZA04828.1"/>
    </source>
</evidence>
<name>A0ABY6MB51_MORBO</name>
<keyword evidence="2" id="KW-0614">Plasmid</keyword>
<accession>A0ABY6MB51</accession>
<dbReference type="RefSeq" id="WP_264697425.1">
    <property type="nucleotide sequence ID" value="NZ_CP087831.1"/>
</dbReference>
<dbReference type="InterPro" id="IPR018712">
    <property type="entry name" value="Tle1-like_cat"/>
</dbReference>
<feature type="domain" description="T6SS Phospholipase effector Tle1-like catalytic" evidence="1">
    <location>
        <begin position="1"/>
        <end position="109"/>
    </location>
</feature>
<dbReference type="PANTHER" id="PTHR33840:SF1">
    <property type="entry name" value="TLE1 PHOSPHOLIPASE DOMAIN-CONTAINING PROTEIN"/>
    <property type="match status" value="1"/>
</dbReference>